<dbReference type="Proteomes" id="UP000631576">
    <property type="component" value="Unassembled WGS sequence"/>
</dbReference>
<feature type="transmembrane region" description="Helical" evidence="6">
    <location>
        <begin position="482"/>
        <end position="499"/>
    </location>
</feature>
<dbReference type="CDD" id="cd13124">
    <property type="entry name" value="MATE_SpoVB_like"/>
    <property type="match status" value="1"/>
</dbReference>
<keyword evidence="4 6" id="KW-1133">Transmembrane helix</keyword>
<feature type="transmembrane region" description="Helical" evidence="6">
    <location>
        <begin position="386"/>
        <end position="407"/>
    </location>
</feature>
<keyword evidence="2" id="KW-1003">Cell membrane</keyword>
<keyword evidence="3 6" id="KW-0812">Transmembrane</keyword>
<organism evidence="7 8">
    <name type="scientific">Ruminococcus hominis</name>
    <dbReference type="NCBI Taxonomy" id="2763065"/>
    <lineage>
        <taxon>Bacteria</taxon>
        <taxon>Bacillati</taxon>
        <taxon>Bacillota</taxon>
        <taxon>Clostridia</taxon>
        <taxon>Eubacteriales</taxon>
        <taxon>Oscillospiraceae</taxon>
        <taxon>Ruminococcus</taxon>
    </lineage>
</organism>
<dbReference type="PIRSF" id="PIRSF038958">
    <property type="entry name" value="PG_synth_SpoVB"/>
    <property type="match status" value="1"/>
</dbReference>
<keyword evidence="8" id="KW-1185">Reference proteome</keyword>
<evidence type="ECO:0000313" key="8">
    <source>
        <dbReference type="Proteomes" id="UP000631576"/>
    </source>
</evidence>
<proteinExistence type="predicted"/>
<evidence type="ECO:0000313" key="7">
    <source>
        <dbReference type="EMBL" id="MBC5683288.1"/>
    </source>
</evidence>
<name>A0ABR7G779_9FIRM</name>
<sequence length="561" mass="61033">MTNLQSNKKTKKKDDFLMQGAILAIAMFLTKIIGVVYRIPLTNILGDEGNGFYGYAFEVYAMALMLSTFSLPVAVSKLVSARLAMHQKRNAFRVFLGALAFSIVVGLVISLLIFFGAGAISTHMMESPLSVYALRVLAVGLFIVAVLGVLRGYFQGLGTMVPTAISQIIEQIINAIVSIAGAKVLFDVGAAAGKKSGEELLGPAYGAAGGTLGTVVGAFAALLFLLFAIFLYRNNIRRQLKSDTTRRKESYKRIIKILLITIAPIVFSTAIYNINQILDLTIFNKVMAAQGFTEKEYMALQGIYTGKYNTLINVPLAMANGLAASIIPSMTTAVAVHDKNQIHEKISQSIRFTMIIAIPCFIGFIVLGSPLMVLLYNDTSKTPATLLAIGSITVVLYCWSTVSNSILQGLDKLSEPAKNAGISLVVHLIALFIMLVVLKWNIYALVGSNIVFAICMCLLNARAIHKACDYRQEIDNTFVKPLIAALIMGAVTYLVHFIFDLLVGGRFAATCIAILFAVIVYAFALLKLGTLSNDDIRALPQGDKILHICKKFHLLPKYRML</sequence>
<feature type="transmembrane region" description="Helical" evidence="6">
    <location>
        <begin position="204"/>
        <end position="232"/>
    </location>
</feature>
<feature type="transmembrane region" description="Helical" evidence="6">
    <location>
        <begin position="349"/>
        <end position="374"/>
    </location>
</feature>
<dbReference type="PANTHER" id="PTHR30250">
    <property type="entry name" value="PST FAMILY PREDICTED COLANIC ACID TRANSPORTER"/>
    <property type="match status" value="1"/>
</dbReference>
<dbReference type="InterPro" id="IPR024923">
    <property type="entry name" value="PG_synth_SpoVB"/>
</dbReference>
<evidence type="ECO:0000256" key="5">
    <source>
        <dbReference type="ARBA" id="ARBA00023136"/>
    </source>
</evidence>
<dbReference type="Pfam" id="PF01943">
    <property type="entry name" value="Polysacc_synt"/>
    <property type="match status" value="1"/>
</dbReference>
<feature type="transmembrane region" description="Helical" evidence="6">
    <location>
        <begin position="253"/>
        <end position="274"/>
    </location>
</feature>
<dbReference type="InterPro" id="IPR050833">
    <property type="entry name" value="Poly_Biosynth_Transport"/>
</dbReference>
<evidence type="ECO:0000256" key="2">
    <source>
        <dbReference type="ARBA" id="ARBA00022475"/>
    </source>
</evidence>
<dbReference type="InterPro" id="IPR002797">
    <property type="entry name" value="Polysacc_synth"/>
</dbReference>
<evidence type="ECO:0000256" key="6">
    <source>
        <dbReference type="SAM" id="Phobius"/>
    </source>
</evidence>
<protein>
    <submittedName>
        <fullName evidence="7">Polysaccharide biosynthesis protein</fullName>
    </submittedName>
</protein>
<feature type="transmembrane region" description="Helical" evidence="6">
    <location>
        <begin position="59"/>
        <end position="79"/>
    </location>
</feature>
<dbReference type="RefSeq" id="WP_186864908.1">
    <property type="nucleotide sequence ID" value="NZ_JACOPE010000001.1"/>
</dbReference>
<feature type="transmembrane region" description="Helical" evidence="6">
    <location>
        <begin position="505"/>
        <end position="526"/>
    </location>
</feature>
<feature type="transmembrane region" description="Helical" evidence="6">
    <location>
        <begin position="21"/>
        <end position="39"/>
    </location>
</feature>
<feature type="transmembrane region" description="Helical" evidence="6">
    <location>
        <begin position="132"/>
        <end position="151"/>
    </location>
</feature>
<evidence type="ECO:0000256" key="3">
    <source>
        <dbReference type="ARBA" id="ARBA00022692"/>
    </source>
</evidence>
<comment type="subcellular location">
    <subcellularLocation>
        <location evidence="1">Cell membrane</location>
        <topology evidence="1">Multi-pass membrane protein</topology>
    </subcellularLocation>
</comment>
<feature type="transmembrane region" description="Helical" evidence="6">
    <location>
        <begin position="442"/>
        <end position="461"/>
    </location>
</feature>
<dbReference type="EMBL" id="JACOPE010000001">
    <property type="protein sequence ID" value="MBC5683288.1"/>
    <property type="molecule type" value="Genomic_DNA"/>
</dbReference>
<keyword evidence="5 6" id="KW-0472">Membrane</keyword>
<accession>A0ABR7G779</accession>
<comment type="caution">
    <text evidence="7">The sequence shown here is derived from an EMBL/GenBank/DDBJ whole genome shotgun (WGS) entry which is preliminary data.</text>
</comment>
<reference evidence="7 8" key="1">
    <citation type="submission" date="2020-08" db="EMBL/GenBank/DDBJ databases">
        <title>Genome public.</title>
        <authorList>
            <person name="Liu C."/>
            <person name="Sun Q."/>
        </authorList>
    </citation>
    <scope>NUCLEOTIDE SEQUENCE [LARGE SCALE GENOMIC DNA]</scope>
    <source>
        <strain evidence="7 8">NSJ-13</strain>
    </source>
</reference>
<feature type="transmembrane region" description="Helical" evidence="6">
    <location>
        <begin position="172"/>
        <end position="192"/>
    </location>
</feature>
<dbReference type="PANTHER" id="PTHR30250:SF21">
    <property type="entry name" value="LIPID II FLIPPASE MURJ"/>
    <property type="match status" value="1"/>
</dbReference>
<feature type="transmembrane region" description="Helical" evidence="6">
    <location>
        <begin position="419"/>
        <end position="436"/>
    </location>
</feature>
<gene>
    <name evidence="7" type="ORF">H8S40_06855</name>
</gene>
<evidence type="ECO:0000256" key="1">
    <source>
        <dbReference type="ARBA" id="ARBA00004651"/>
    </source>
</evidence>
<evidence type="ECO:0000256" key="4">
    <source>
        <dbReference type="ARBA" id="ARBA00022989"/>
    </source>
</evidence>
<feature type="transmembrane region" description="Helical" evidence="6">
    <location>
        <begin position="317"/>
        <end position="337"/>
    </location>
</feature>
<feature type="transmembrane region" description="Helical" evidence="6">
    <location>
        <begin position="91"/>
        <end position="120"/>
    </location>
</feature>